<feature type="compositionally biased region" description="Acidic residues" evidence="1">
    <location>
        <begin position="11"/>
        <end position="20"/>
    </location>
</feature>
<dbReference type="AlphaFoldDB" id="A0A8J5GTF5"/>
<gene>
    <name evidence="2" type="ORF">ZIOFF_025087</name>
</gene>
<evidence type="ECO:0000256" key="1">
    <source>
        <dbReference type="SAM" id="MobiDB-lite"/>
    </source>
</evidence>
<feature type="region of interest" description="Disordered" evidence="1">
    <location>
        <begin position="1"/>
        <end position="27"/>
    </location>
</feature>
<evidence type="ECO:0000313" key="3">
    <source>
        <dbReference type="Proteomes" id="UP000734854"/>
    </source>
</evidence>
<organism evidence="2 3">
    <name type="scientific">Zingiber officinale</name>
    <name type="common">Ginger</name>
    <name type="synonym">Amomum zingiber</name>
    <dbReference type="NCBI Taxonomy" id="94328"/>
    <lineage>
        <taxon>Eukaryota</taxon>
        <taxon>Viridiplantae</taxon>
        <taxon>Streptophyta</taxon>
        <taxon>Embryophyta</taxon>
        <taxon>Tracheophyta</taxon>
        <taxon>Spermatophyta</taxon>
        <taxon>Magnoliopsida</taxon>
        <taxon>Liliopsida</taxon>
        <taxon>Zingiberales</taxon>
        <taxon>Zingiberaceae</taxon>
        <taxon>Zingiber</taxon>
    </lineage>
</organism>
<accession>A0A8J5GTF5</accession>
<comment type="caution">
    <text evidence="2">The sequence shown here is derived from an EMBL/GenBank/DDBJ whole genome shotgun (WGS) entry which is preliminary data.</text>
</comment>
<feature type="compositionally biased region" description="Basic and acidic residues" evidence="1">
    <location>
        <begin position="1"/>
        <end position="10"/>
    </location>
</feature>
<feature type="compositionally biased region" description="Low complexity" evidence="1">
    <location>
        <begin position="118"/>
        <end position="153"/>
    </location>
</feature>
<dbReference type="PANTHER" id="PTHR33922">
    <property type="entry name" value="OS01G0888066 PROTEIN-RELATED"/>
    <property type="match status" value="1"/>
</dbReference>
<feature type="compositionally biased region" description="Basic and acidic residues" evidence="1">
    <location>
        <begin position="221"/>
        <end position="244"/>
    </location>
</feature>
<dbReference type="EMBL" id="JACMSC010000007">
    <property type="protein sequence ID" value="KAG6514717.1"/>
    <property type="molecule type" value="Genomic_DNA"/>
</dbReference>
<name>A0A8J5GTF5_ZINOF</name>
<feature type="region of interest" description="Disordered" evidence="1">
    <location>
        <begin position="117"/>
        <end position="185"/>
    </location>
</feature>
<sequence length="312" mass="33661">MAFQQKRESFEREEEEEEETLSLSDFPVCSGKDDRTCKPGDNAAEEFEFQISAAGGLLASAADIEMCAADEVFFQGQILPLRPSVSSDSGFLSHGASRRSESLDQYYSSGILGMGFQSTSRSTSSSSSRSSSNGSGMGRSHSSNSHCSNSSSNFYARPSPTPRIRTQRKLNAGRKSASSAPPGWGIFRLGIAKAPEIELHDIMSRRPSNGARGSGVTARKSHAEAPDHSKKEKSSHSKNDEARGAKAVQKKPAAGRGLICRCSPEAVEPVAVLPRKKKEAETRQKASALNGRGDQLRRQQQQGANHQEHASF</sequence>
<evidence type="ECO:0000313" key="2">
    <source>
        <dbReference type="EMBL" id="KAG6514717.1"/>
    </source>
</evidence>
<dbReference type="PANTHER" id="PTHR33922:SF2">
    <property type="entry name" value="OS07G0589600 PROTEIN"/>
    <property type="match status" value="1"/>
</dbReference>
<feature type="region of interest" description="Disordered" evidence="1">
    <location>
        <begin position="203"/>
        <end position="312"/>
    </location>
</feature>
<dbReference type="OrthoDB" id="778913at2759"/>
<protein>
    <submittedName>
        <fullName evidence="2">Uncharacterized protein</fullName>
    </submittedName>
</protein>
<reference evidence="2 3" key="1">
    <citation type="submission" date="2020-08" db="EMBL/GenBank/DDBJ databases">
        <title>Plant Genome Project.</title>
        <authorList>
            <person name="Zhang R.-G."/>
        </authorList>
    </citation>
    <scope>NUCLEOTIDE SEQUENCE [LARGE SCALE GENOMIC DNA]</scope>
    <source>
        <tissue evidence="2">Rhizome</tissue>
    </source>
</reference>
<proteinExistence type="predicted"/>
<keyword evidence="3" id="KW-1185">Reference proteome</keyword>
<dbReference type="Proteomes" id="UP000734854">
    <property type="component" value="Unassembled WGS sequence"/>
</dbReference>